<proteinExistence type="predicted"/>
<dbReference type="RefSeq" id="WP_057864056.1">
    <property type="nucleotide sequence ID" value="NZ_AZEY01000023.1"/>
</dbReference>
<evidence type="ECO:0008006" key="3">
    <source>
        <dbReference type="Google" id="ProtNLM"/>
    </source>
</evidence>
<gene>
    <name evidence="1" type="ORF">FC85_GL002441</name>
</gene>
<reference evidence="1 2" key="1">
    <citation type="journal article" date="2015" name="Genome Announc.">
        <title>Expanding the biotechnology potential of lactobacilli through comparative genomics of 213 strains and associated genera.</title>
        <authorList>
            <person name="Sun Z."/>
            <person name="Harris H.M."/>
            <person name="McCann A."/>
            <person name="Guo C."/>
            <person name="Argimon S."/>
            <person name="Zhang W."/>
            <person name="Yang X."/>
            <person name="Jeffery I.B."/>
            <person name="Cooney J.C."/>
            <person name="Kagawa T.F."/>
            <person name="Liu W."/>
            <person name="Song Y."/>
            <person name="Salvetti E."/>
            <person name="Wrobel A."/>
            <person name="Rasinkangas P."/>
            <person name="Parkhill J."/>
            <person name="Rea M.C."/>
            <person name="O'Sullivan O."/>
            <person name="Ritari J."/>
            <person name="Douillard F.P."/>
            <person name="Paul Ross R."/>
            <person name="Yang R."/>
            <person name="Briner A.E."/>
            <person name="Felis G.E."/>
            <person name="de Vos W.M."/>
            <person name="Barrangou R."/>
            <person name="Klaenhammer T.R."/>
            <person name="Caufield P.W."/>
            <person name="Cui Y."/>
            <person name="Zhang H."/>
            <person name="O'Toole P.W."/>
        </authorList>
    </citation>
    <scope>NUCLEOTIDE SEQUENCE [LARGE SCALE GENOMIC DNA]</scope>
    <source>
        <strain evidence="1 2">DSM 14421</strain>
    </source>
</reference>
<accession>A0A0R1SH84</accession>
<name>A0A0R1SH84_9LACO</name>
<dbReference type="AlphaFoldDB" id="A0A0R1SH84"/>
<comment type="caution">
    <text evidence="1">The sequence shown here is derived from an EMBL/GenBank/DDBJ whole genome shotgun (WGS) entry which is preliminary data.</text>
</comment>
<evidence type="ECO:0000313" key="1">
    <source>
        <dbReference type="EMBL" id="KRL68623.1"/>
    </source>
</evidence>
<dbReference type="EMBL" id="AZEY01000023">
    <property type="protein sequence ID" value="KRL68623.1"/>
    <property type="molecule type" value="Genomic_DNA"/>
</dbReference>
<organism evidence="1 2">
    <name type="scientific">Lentilactobacillus diolivorans DSM 14421</name>
    <dbReference type="NCBI Taxonomy" id="1423739"/>
    <lineage>
        <taxon>Bacteria</taxon>
        <taxon>Bacillati</taxon>
        <taxon>Bacillota</taxon>
        <taxon>Bacilli</taxon>
        <taxon>Lactobacillales</taxon>
        <taxon>Lactobacillaceae</taxon>
        <taxon>Lentilactobacillus</taxon>
    </lineage>
</organism>
<protein>
    <recommendedName>
        <fullName evidence="3">Zinc-ribbon domain-containing protein</fullName>
    </recommendedName>
</protein>
<dbReference type="Proteomes" id="UP000052013">
    <property type="component" value="Unassembled WGS sequence"/>
</dbReference>
<sequence>MVDQNFKFCINCGSQISISDNFCPNCGSKQPAKQLTKQPQSVPESIPVERASGLDSDFNYARIMVYRRKLGFIGRPSAILYVQNKHFYNPIERIAEILAGVSFIVCFEQNGLLFLAVSVKGLFSGKNRFIKNECIQEFSVRTGLLENTVSIKINDTLVKFSTPKLLVGHSWQAQGFRHLKQKNKNSY</sequence>
<dbReference type="STRING" id="1423739.FC85_GL002441"/>
<dbReference type="PATRIC" id="fig|1423739.3.peg.2539"/>
<evidence type="ECO:0000313" key="2">
    <source>
        <dbReference type="Proteomes" id="UP000052013"/>
    </source>
</evidence>